<feature type="transmembrane region" description="Helical" evidence="10">
    <location>
        <begin position="135"/>
        <end position="156"/>
    </location>
</feature>
<dbReference type="Proteomes" id="UP000190395">
    <property type="component" value="Unassembled WGS sequence"/>
</dbReference>
<dbReference type="InterPro" id="IPR002528">
    <property type="entry name" value="MATE_fam"/>
</dbReference>
<dbReference type="GO" id="GO:0015297">
    <property type="term" value="F:antiporter activity"/>
    <property type="evidence" value="ECO:0007669"/>
    <property type="project" value="UniProtKB-KW"/>
</dbReference>
<feature type="transmembrane region" description="Helical" evidence="10">
    <location>
        <begin position="236"/>
        <end position="264"/>
    </location>
</feature>
<feature type="transmembrane region" description="Helical" evidence="10">
    <location>
        <begin position="359"/>
        <end position="378"/>
    </location>
</feature>
<dbReference type="PANTHER" id="PTHR43298:SF2">
    <property type="entry name" value="FMN_FAD EXPORTER YEEO-RELATED"/>
    <property type="match status" value="1"/>
</dbReference>
<accession>A0A1T4QEM4</accession>
<keyword evidence="8 10" id="KW-0472">Membrane</keyword>
<evidence type="ECO:0000256" key="10">
    <source>
        <dbReference type="SAM" id="Phobius"/>
    </source>
</evidence>
<evidence type="ECO:0000313" key="12">
    <source>
        <dbReference type="Proteomes" id="UP000190395"/>
    </source>
</evidence>
<evidence type="ECO:0000256" key="2">
    <source>
        <dbReference type="ARBA" id="ARBA00022448"/>
    </source>
</evidence>
<keyword evidence="12" id="KW-1185">Reference proteome</keyword>
<feature type="transmembrane region" description="Helical" evidence="10">
    <location>
        <begin position="95"/>
        <end position="115"/>
    </location>
</feature>
<dbReference type="GO" id="GO:0042910">
    <property type="term" value="F:xenobiotic transmembrane transporter activity"/>
    <property type="evidence" value="ECO:0007669"/>
    <property type="project" value="InterPro"/>
</dbReference>
<dbReference type="STRING" id="225004.SAMN02745152_01953"/>
<keyword evidence="3" id="KW-0050">Antiport</keyword>
<dbReference type="GeneID" id="303368180"/>
<evidence type="ECO:0000256" key="8">
    <source>
        <dbReference type="ARBA" id="ARBA00023136"/>
    </source>
</evidence>
<keyword evidence="4" id="KW-1003">Cell membrane</keyword>
<evidence type="ECO:0000256" key="3">
    <source>
        <dbReference type="ARBA" id="ARBA00022449"/>
    </source>
</evidence>
<dbReference type="PANTHER" id="PTHR43298">
    <property type="entry name" value="MULTIDRUG RESISTANCE PROTEIN NORM-RELATED"/>
    <property type="match status" value="1"/>
</dbReference>
<reference evidence="11 12" key="1">
    <citation type="submission" date="2017-02" db="EMBL/GenBank/DDBJ databases">
        <authorList>
            <person name="Peterson S.W."/>
        </authorList>
    </citation>
    <scope>NUCLEOTIDE SEQUENCE [LARGE SCALE GENOMIC DNA]</scope>
    <source>
        <strain evidence="11 12">ATCC BAA-909</strain>
    </source>
</reference>
<feature type="transmembrane region" description="Helical" evidence="10">
    <location>
        <begin position="60"/>
        <end position="83"/>
    </location>
</feature>
<feature type="transmembrane region" description="Helical" evidence="10">
    <location>
        <begin position="12"/>
        <end position="34"/>
    </location>
</feature>
<name>A0A1T4QEM4_9SPIR</name>
<dbReference type="NCBIfam" id="TIGR00797">
    <property type="entry name" value="matE"/>
    <property type="match status" value="1"/>
</dbReference>
<dbReference type="RefSeq" id="WP_078931714.1">
    <property type="nucleotide sequence ID" value="NZ_FUXC01000013.1"/>
</dbReference>
<evidence type="ECO:0000313" key="11">
    <source>
        <dbReference type="EMBL" id="SKA02182.1"/>
    </source>
</evidence>
<dbReference type="CDD" id="cd13138">
    <property type="entry name" value="MATE_yoeA_like"/>
    <property type="match status" value="1"/>
</dbReference>
<proteinExistence type="predicted"/>
<feature type="transmembrane region" description="Helical" evidence="10">
    <location>
        <begin position="194"/>
        <end position="216"/>
    </location>
</feature>
<protein>
    <recommendedName>
        <fullName evidence="9">Multidrug-efflux transporter</fullName>
    </recommendedName>
</protein>
<feature type="transmembrane region" description="Helical" evidence="10">
    <location>
        <begin position="284"/>
        <end position="304"/>
    </location>
</feature>
<keyword evidence="2" id="KW-0813">Transport</keyword>
<feature type="transmembrane region" description="Helical" evidence="10">
    <location>
        <begin position="390"/>
        <end position="411"/>
    </location>
</feature>
<evidence type="ECO:0000256" key="9">
    <source>
        <dbReference type="ARBA" id="ARBA00031636"/>
    </source>
</evidence>
<comment type="subcellular location">
    <subcellularLocation>
        <location evidence="1">Cell membrane</location>
        <topology evidence="1">Multi-pass membrane protein</topology>
    </subcellularLocation>
</comment>
<evidence type="ECO:0000256" key="1">
    <source>
        <dbReference type="ARBA" id="ARBA00004651"/>
    </source>
</evidence>
<dbReference type="AlphaFoldDB" id="A0A1T4QEM4"/>
<dbReference type="GO" id="GO:0005886">
    <property type="term" value="C:plasma membrane"/>
    <property type="evidence" value="ECO:0007669"/>
    <property type="project" value="UniProtKB-SubCell"/>
</dbReference>
<evidence type="ECO:0000256" key="7">
    <source>
        <dbReference type="ARBA" id="ARBA00023065"/>
    </source>
</evidence>
<evidence type="ECO:0000256" key="6">
    <source>
        <dbReference type="ARBA" id="ARBA00022989"/>
    </source>
</evidence>
<keyword evidence="6 10" id="KW-1133">Transmembrane helix</keyword>
<organism evidence="11 12">
    <name type="scientific">Treponema berlinense</name>
    <dbReference type="NCBI Taxonomy" id="225004"/>
    <lineage>
        <taxon>Bacteria</taxon>
        <taxon>Pseudomonadati</taxon>
        <taxon>Spirochaetota</taxon>
        <taxon>Spirochaetia</taxon>
        <taxon>Spirochaetales</taxon>
        <taxon>Treponemataceae</taxon>
        <taxon>Treponema</taxon>
    </lineage>
</organism>
<feature type="transmembrane region" description="Helical" evidence="10">
    <location>
        <begin position="417"/>
        <end position="440"/>
    </location>
</feature>
<feature type="transmembrane region" description="Helical" evidence="10">
    <location>
        <begin position="316"/>
        <end position="339"/>
    </location>
</feature>
<dbReference type="InterPro" id="IPR050222">
    <property type="entry name" value="MATE_MdtK"/>
</dbReference>
<feature type="transmembrane region" description="Helical" evidence="10">
    <location>
        <begin position="168"/>
        <end position="188"/>
    </location>
</feature>
<dbReference type="EMBL" id="FUXC01000013">
    <property type="protein sequence ID" value="SKA02182.1"/>
    <property type="molecule type" value="Genomic_DNA"/>
</dbReference>
<evidence type="ECO:0000256" key="4">
    <source>
        <dbReference type="ARBA" id="ARBA00022475"/>
    </source>
</evidence>
<sequence>MKSIEMDMTQGSLFKKIFIFSVPLVITNVLQILFNMTDTAVVGRFAGYLPLGSVGSTGQMVFFCSGILTGLGGGVNVLAAICVGQKNYKDFEVTVRASAVACFCIGILLLVAGIFSATGILKLLNTKPELLHDAVVYFKIYMLCMPAMAMYNFGNAILSAQGDTRSPLLYLIAAGIVNVFLDLLLVIAFKLSVIGVGVATVIAQYISCILTLWKIYKVLSKNNFDFKYRQISSYKILQIIKIGVPAGLQNAIFAIANLFIVAAVNSFDAAMVAGNAATMNGDNLVFNIMSAFYTAGATFIGQNLGAHKKKRILNSYFISMGYAAIAGFVLGGVLFAFGQEFLSLFTKDQTVVDYAMQKFKIMTFSFGISAFMDGTIAASRGLRKTLVPSVMVFIGSCVLRVIWVFTIFAHFRTVESLFLLYPFSWAVTAVFEIVYFAIIYKKETADM</sequence>
<dbReference type="InterPro" id="IPR048279">
    <property type="entry name" value="MdtK-like"/>
</dbReference>
<dbReference type="GO" id="GO:0006811">
    <property type="term" value="P:monoatomic ion transport"/>
    <property type="evidence" value="ECO:0007669"/>
    <property type="project" value="UniProtKB-KW"/>
</dbReference>
<gene>
    <name evidence="11" type="ORF">SAMN02745152_01953</name>
</gene>
<dbReference type="PIRSF" id="PIRSF006603">
    <property type="entry name" value="DinF"/>
    <property type="match status" value="1"/>
</dbReference>
<dbReference type="OrthoDB" id="9776324at2"/>
<evidence type="ECO:0000256" key="5">
    <source>
        <dbReference type="ARBA" id="ARBA00022692"/>
    </source>
</evidence>
<keyword evidence="7" id="KW-0406">Ion transport</keyword>
<dbReference type="Pfam" id="PF01554">
    <property type="entry name" value="MatE"/>
    <property type="match status" value="2"/>
</dbReference>
<keyword evidence="5 10" id="KW-0812">Transmembrane</keyword>